<feature type="coiled-coil region" evidence="4">
    <location>
        <begin position="103"/>
        <end position="153"/>
    </location>
</feature>
<dbReference type="SUPFAM" id="SSF52129">
    <property type="entry name" value="Caspase-like"/>
    <property type="match status" value="1"/>
</dbReference>
<dbReference type="InterPro" id="IPR019734">
    <property type="entry name" value="TPR_rpt"/>
</dbReference>
<dbReference type="SMART" id="SM00028">
    <property type="entry name" value="TPR"/>
    <property type="match status" value="3"/>
</dbReference>
<keyword evidence="4" id="KW-0175">Coiled coil</keyword>
<dbReference type="InterPro" id="IPR029030">
    <property type="entry name" value="Caspase-like_dom_sf"/>
</dbReference>
<dbReference type="SUPFAM" id="SSF48452">
    <property type="entry name" value="TPR-like"/>
    <property type="match status" value="1"/>
</dbReference>
<sequence>MKKLIFLILLITPITSGIPISNLHADDCEKAKKYFNKAYKIKNNPEKKISLYKKAIELCPDHAAPHINLGNVYDNQGRYDEAIIEYKEALRINPDDTEAHRFLAKALEKIEKNEEALEHWKRYIELKPNAEDIQKARSHIDTLEQKLALKKHKPIPEQTPVPKPGPVIADRPQITLLKPKTDRTTSSTEFLEAVIQGVEDIKHVIVKVNAQHVEAKKQTDQRRGIEVVPRGLLVEALIDLIEGKNKIEIIATNDAGTASHTFKLLYNPIKKPLYNETWAVIIGIDKYENALNLNYAVRDARNVEGVIQDDFNFQHVISIHDNEATFEKIKKILTVELKKQTHKDDGVLIFFAGHGVTETTIDGKEVLGYLVPTDGTNNPDEYALKNISMNQIKDWSKRIKAKHIFFVFDTCFSGLFLAKRYIPKARITEVNYERLVDKTRERVRQALAAGTSKQKVLDGVFTGYLADALKGAADEKGNEDGYITAEEVARYVTDRVEIDAKYKGTTQNPQSGNLYGEGVFVFPRK</sequence>
<organism evidence="6 7">
    <name type="scientific">Candidatus Scalindua rubra</name>
    <dbReference type="NCBI Taxonomy" id="1872076"/>
    <lineage>
        <taxon>Bacteria</taxon>
        <taxon>Pseudomonadati</taxon>
        <taxon>Planctomycetota</taxon>
        <taxon>Candidatus Brocadiia</taxon>
        <taxon>Candidatus Brocadiales</taxon>
        <taxon>Candidatus Scalinduaceae</taxon>
        <taxon>Candidatus Scalindua</taxon>
    </lineage>
</organism>
<reference evidence="6 7" key="1">
    <citation type="submission" date="2016-07" db="EMBL/GenBank/DDBJ databases">
        <title>Draft genome of Scalindua rubra, obtained from a brine-seawater interface in the Red Sea, sheds light on salt adaptation in anammox bacteria.</title>
        <authorList>
            <person name="Speth D.R."/>
            <person name="Lagkouvardos I."/>
            <person name="Wang Y."/>
            <person name="Qian P.-Y."/>
            <person name="Dutilh B.E."/>
            <person name="Jetten M.S."/>
        </authorList>
    </citation>
    <scope>NUCLEOTIDE SEQUENCE [LARGE SCALE GENOMIC DNA]</scope>
    <source>
        <strain evidence="6">BSI-1</strain>
    </source>
</reference>
<evidence type="ECO:0000313" key="7">
    <source>
        <dbReference type="Proteomes" id="UP000094056"/>
    </source>
</evidence>
<feature type="domain" description="Peptidase C14 caspase" evidence="5">
    <location>
        <begin position="278"/>
        <end position="510"/>
    </location>
</feature>
<evidence type="ECO:0000259" key="5">
    <source>
        <dbReference type="Pfam" id="PF00656"/>
    </source>
</evidence>
<evidence type="ECO:0000256" key="2">
    <source>
        <dbReference type="ARBA" id="ARBA00022803"/>
    </source>
</evidence>
<dbReference type="PANTHER" id="PTHR45586:SF1">
    <property type="entry name" value="LIPOPOLYSACCHARIDE ASSEMBLY PROTEIN B"/>
    <property type="match status" value="1"/>
</dbReference>
<feature type="repeat" description="TPR" evidence="3">
    <location>
        <begin position="63"/>
        <end position="96"/>
    </location>
</feature>
<dbReference type="Gene3D" id="3.40.50.1460">
    <property type="match status" value="1"/>
</dbReference>
<dbReference type="Proteomes" id="UP000094056">
    <property type="component" value="Unassembled WGS sequence"/>
</dbReference>
<dbReference type="Pfam" id="PF07719">
    <property type="entry name" value="TPR_2"/>
    <property type="match status" value="1"/>
</dbReference>
<dbReference type="PROSITE" id="PS50005">
    <property type="entry name" value="TPR"/>
    <property type="match status" value="2"/>
</dbReference>
<dbReference type="PANTHER" id="PTHR45586">
    <property type="entry name" value="TPR REPEAT-CONTAINING PROTEIN PA4667"/>
    <property type="match status" value="1"/>
</dbReference>
<keyword evidence="1" id="KW-0677">Repeat</keyword>
<dbReference type="GO" id="GO:0006508">
    <property type="term" value="P:proteolysis"/>
    <property type="evidence" value="ECO:0007669"/>
    <property type="project" value="InterPro"/>
</dbReference>
<dbReference type="Gene3D" id="2.60.40.10">
    <property type="entry name" value="Immunoglobulins"/>
    <property type="match status" value="1"/>
</dbReference>
<evidence type="ECO:0000256" key="3">
    <source>
        <dbReference type="PROSITE-ProRule" id="PRU00339"/>
    </source>
</evidence>
<proteinExistence type="predicted"/>
<dbReference type="PROSITE" id="PS50293">
    <property type="entry name" value="TPR_REGION"/>
    <property type="match status" value="1"/>
</dbReference>
<dbReference type="GO" id="GO:0004197">
    <property type="term" value="F:cysteine-type endopeptidase activity"/>
    <property type="evidence" value="ECO:0007669"/>
    <property type="project" value="InterPro"/>
</dbReference>
<evidence type="ECO:0000313" key="6">
    <source>
        <dbReference type="EMBL" id="ODS31122.1"/>
    </source>
</evidence>
<evidence type="ECO:0000256" key="1">
    <source>
        <dbReference type="ARBA" id="ARBA00022737"/>
    </source>
</evidence>
<keyword evidence="2 3" id="KW-0802">TPR repeat</keyword>
<gene>
    <name evidence="6" type="ORF">SCARUB_03768</name>
</gene>
<feature type="repeat" description="TPR" evidence="3">
    <location>
        <begin position="97"/>
        <end position="130"/>
    </location>
</feature>
<dbReference type="Pfam" id="PF00656">
    <property type="entry name" value="Peptidase_C14"/>
    <property type="match status" value="1"/>
</dbReference>
<dbReference type="AlphaFoldDB" id="A0A1E3X6B3"/>
<name>A0A1E3X6B3_9BACT</name>
<dbReference type="EMBL" id="MAYW01000142">
    <property type="protein sequence ID" value="ODS31122.1"/>
    <property type="molecule type" value="Genomic_DNA"/>
</dbReference>
<dbReference type="InterPro" id="IPR011600">
    <property type="entry name" value="Pept_C14_caspase"/>
</dbReference>
<dbReference type="Gene3D" id="1.25.40.10">
    <property type="entry name" value="Tetratricopeptide repeat domain"/>
    <property type="match status" value="1"/>
</dbReference>
<dbReference type="InterPro" id="IPR011990">
    <property type="entry name" value="TPR-like_helical_dom_sf"/>
</dbReference>
<dbReference type="InterPro" id="IPR013105">
    <property type="entry name" value="TPR_2"/>
</dbReference>
<dbReference type="InterPro" id="IPR051012">
    <property type="entry name" value="CellSynth/LPSAsmb/PSIAsmb"/>
</dbReference>
<evidence type="ECO:0000256" key="4">
    <source>
        <dbReference type="SAM" id="Coils"/>
    </source>
</evidence>
<protein>
    <submittedName>
        <fullName evidence="6">Putative peptidase</fullName>
    </submittedName>
</protein>
<comment type="caution">
    <text evidence="6">The sequence shown here is derived from an EMBL/GenBank/DDBJ whole genome shotgun (WGS) entry which is preliminary data.</text>
</comment>
<dbReference type="InterPro" id="IPR013783">
    <property type="entry name" value="Ig-like_fold"/>
</dbReference>
<accession>A0A1E3X6B3</accession>